<dbReference type="Proteomes" id="UP001363151">
    <property type="component" value="Unassembled WGS sequence"/>
</dbReference>
<evidence type="ECO:0000313" key="17">
    <source>
        <dbReference type="EMBL" id="KAK7233053.1"/>
    </source>
</evidence>
<dbReference type="Pfam" id="PF03071">
    <property type="entry name" value="GNT-I"/>
    <property type="match status" value="1"/>
</dbReference>
<dbReference type="EMBL" id="JBBJCI010000364">
    <property type="protein sequence ID" value="KAK7233053.1"/>
    <property type="molecule type" value="Genomic_DNA"/>
</dbReference>
<evidence type="ECO:0000256" key="2">
    <source>
        <dbReference type="ARBA" id="ARBA00004323"/>
    </source>
</evidence>
<evidence type="ECO:0000256" key="14">
    <source>
        <dbReference type="ARBA" id="ARBA00038949"/>
    </source>
</evidence>
<proteinExistence type="inferred from homology"/>
<keyword evidence="13" id="KW-0464">Manganese</keyword>
<keyword evidence="6" id="KW-0808">Transferase</keyword>
<dbReference type="PANTHER" id="PTHR10468:SF0">
    <property type="entry name" value="ALPHA-1,3-MANNOSYL-GLYCOPROTEIN 2-BETA-N-ACETYLGLUCOSAMINYLTRANSFERASE"/>
    <property type="match status" value="1"/>
</dbReference>
<dbReference type="Gene3D" id="3.90.550.10">
    <property type="entry name" value="Spore Coat Polysaccharide Biosynthesis Protein SpsA, Chain A"/>
    <property type="match status" value="1"/>
</dbReference>
<dbReference type="SUPFAM" id="SSF53448">
    <property type="entry name" value="Nucleotide-diphospho-sugar transferases"/>
    <property type="match status" value="1"/>
</dbReference>
<keyword evidence="11" id="KW-0333">Golgi apparatus</keyword>
<reference evidence="17 18" key="1">
    <citation type="submission" date="2024-03" db="EMBL/GenBank/DDBJ databases">
        <title>Aureococcus anophagefferens CCMP1851 and Kratosvirus quantuckense: Draft genome of a second virus-susceptible host strain in the model system.</title>
        <authorList>
            <person name="Chase E."/>
            <person name="Truchon A.R."/>
            <person name="Schepens W."/>
            <person name="Wilhelm S.W."/>
        </authorList>
    </citation>
    <scope>NUCLEOTIDE SEQUENCE [LARGE SCALE GENOMIC DNA]</scope>
    <source>
        <strain evidence="17 18">CCMP1851</strain>
    </source>
</reference>
<keyword evidence="7" id="KW-0812">Transmembrane</keyword>
<evidence type="ECO:0000256" key="11">
    <source>
        <dbReference type="ARBA" id="ARBA00023034"/>
    </source>
</evidence>
<evidence type="ECO:0000256" key="6">
    <source>
        <dbReference type="ARBA" id="ARBA00022679"/>
    </source>
</evidence>
<evidence type="ECO:0000256" key="1">
    <source>
        <dbReference type="ARBA" id="ARBA00001936"/>
    </source>
</evidence>
<keyword evidence="8" id="KW-0479">Metal-binding</keyword>
<evidence type="ECO:0000256" key="3">
    <source>
        <dbReference type="ARBA" id="ARBA00004922"/>
    </source>
</evidence>
<evidence type="ECO:0000256" key="4">
    <source>
        <dbReference type="ARBA" id="ARBA00006492"/>
    </source>
</evidence>
<gene>
    <name evidence="17" type="primary">MGAT1</name>
    <name evidence="17" type="ORF">SO694_00039127</name>
</gene>
<protein>
    <recommendedName>
        <fullName evidence="14">alpha-1,3-mannosyl-glycoprotein 2-beta-N-acetylglucosaminyltransferase</fullName>
        <ecNumber evidence="14">2.4.1.101</ecNumber>
    </recommendedName>
    <alternativeName>
        <fullName evidence="15">N-glycosyl-oligosaccharide-glycoprotein N-acetylglucosaminyltransferase I</fullName>
    </alternativeName>
</protein>
<evidence type="ECO:0000256" key="16">
    <source>
        <dbReference type="ARBA" id="ARBA00049421"/>
    </source>
</evidence>
<comment type="catalytic activity">
    <reaction evidence="16">
        <text>N(4)-(alpha-D-Man-(1-&gt;3)-[alpha-D-Man-(1-&gt;3)-[alpha-D-Man-(1-&gt;6)]-alpha-D-Man-(1-&gt;6)]-beta-D-Man-(1-&gt;4)-beta-D-GlcNAc-(1-&gt;4)-beta-D-GlcNAc)-L-asparaginyl-[protein] (N-glucan mannose isomer 5A1,2) + UDP-N-acetyl-alpha-D-glucosamine = N(4)-{beta-D-GlcNAc-(1-&gt;2)-alpha-D-Man-(1-&gt;3)-[alpha-D-Man-(1-&gt;3)-[alpha-D-Man-(1-&gt;6)]-alpha-D-Man-(1-&gt;6)]-beta-D-Man-(1-&gt;4)-beta-D-GlcNAc-(1-&gt;4)-beta-D-GlcNAc}-L-asparaginyl-[protein] + UDP + H(+)</text>
        <dbReference type="Rhea" id="RHEA:11456"/>
        <dbReference type="Rhea" id="RHEA-COMP:14367"/>
        <dbReference type="Rhea" id="RHEA-COMP:14368"/>
        <dbReference type="ChEBI" id="CHEBI:15378"/>
        <dbReference type="ChEBI" id="CHEBI:57705"/>
        <dbReference type="ChEBI" id="CHEBI:58223"/>
        <dbReference type="ChEBI" id="CHEBI:59087"/>
        <dbReference type="ChEBI" id="CHEBI:60625"/>
        <dbReference type="EC" id="2.4.1.101"/>
    </reaction>
</comment>
<keyword evidence="12" id="KW-0472">Membrane</keyword>
<comment type="pathway">
    <text evidence="3">Protein modification; protein glycosylation.</text>
</comment>
<name>A0ABR1FLJ3_AURAN</name>
<keyword evidence="5" id="KW-0328">Glycosyltransferase</keyword>
<evidence type="ECO:0000256" key="15">
    <source>
        <dbReference type="ARBA" id="ARBA00041712"/>
    </source>
</evidence>
<dbReference type="InterPro" id="IPR029044">
    <property type="entry name" value="Nucleotide-diphossugar_trans"/>
</dbReference>
<keyword evidence="10" id="KW-1133">Transmembrane helix</keyword>
<sequence>MLAATRDAELRNALTSLISTAGAADVCVAQDGDAQAVADVVAEFAGVRRKSRPRPPQEPKVDGASRIARHYRFSLDWALAECFPDAPAVVVVEDDLLFAPDFLDYFGAVAPALERDESLFVASAWNDNGFLEDGDKAALRRTSWFPGLGWLLPRALWERELRPKWPKTHWDHWMRDKKTHRGRETAYPEVPRSFHAGVKGTFMDSWHDGRYFAPIRMNGEPFAWPAGAHAQVLRDAYEQRLADALNDADHVADLDEFRRRAEEDIWRPLVLWYGWTSRSAYDFEPPPFVCVSEVLHIWHEAVRAAHHGLHEHRLGRRKVFLVNAKESKYRTFKPGALAPLTQRGCPAVTWQDLGKEE</sequence>
<comment type="subcellular location">
    <subcellularLocation>
        <location evidence="2">Golgi apparatus membrane</location>
        <topology evidence="2">Single-pass type II membrane protein</topology>
    </subcellularLocation>
</comment>
<accession>A0ABR1FLJ3</accession>
<dbReference type="InterPro" id="IPR052261">
    <property type="entry name" value="Glycosyltransferase_13"/>
</dbReference>
<keyword evidence="18" id="KW-1185">Reference proteome</keyword>
<evidence type="ECO:0000313" key="18">
    <source>
        <dbReference type="Proteomes" id="UP001363151"/>
    </source>
</evidence>
<dbReference type="EC" id="2.4.1.101" evidence="14"/>
<evidence type="ECO:0000256" key="13">
    <source>
        <dbReference type="ARBA" id="ARBA00023211"/>
    </source>
</evidence>
<dbReference type="InterPro" id="IPR004139">
    <property type="entry name" value="Glyco_trans_13"/>
</dbReference>
<evidence type="ECO:0000256" key="9">
    <source>
        <dbReference type="ARBA" id="ARBA00022968"/>
    </source>
</evidence>
<dbReference type="PANTHER" id="PTHR10468">
    <property type="entry name" value="PROTEIN O-LINKED-MANNOSE BETA-1,2-N-ACETYLGLUCOSAMINYLTRANSFERASE 1/ALPHA-1,3-MANNOSYL-GLYCOPROTEIN 2-BETA-N-ACETYLGLUCOSAMINYLTRANSFERASE"/>
    <property type="match status" value="1"/>
</dbReference>
<evidence type="ECO:0000256" key="5">
    <source>
        <dbReference type="ARBA" id="ARBA00022676"/>
    </source>
</evidence>
<comment type="cofactor">
    <cofactor evidence="1">
        <name>Mn(2+)</name>
        <dbReference type="ChEBI" id="CHEBI:29035"/>
    </cofactor>
</comment>
<evidence type="ECO:0000256" key="7">
    <source>
        <dbReference type="ARBA" id="ARBA00022692"/>
    </source>
</evidence>
<comment type="caution">
    <text evidence="17">The sequence shown here is derived from an EMBL/GenBank/DDBJ whole genome shotgun (WGS) entry which is preliminary data.</text>
</comment>
<organism evidence="17 18">
    <name type="scientific">Aureococcus anophagefferens</name>
    <name type="common">Harmful bloom alga</name>
    <dbReference type="NCBI Taxonomy" id="44056"/>
    <lineage>
        <taxon>Eukaryota</taxon>
        <taxon>Sar</taxon>
        <taxon>Stramenopiles</taxon>
        <taxon>Ochrophyta</taxon>
        <taxon>Pelagophyceae</taxon>
        <taxon>Pelagomonadales</taxon>
        <taxon>Pelagomonadaceae</taxon>
        <taxon>Aureococcus</taxon>
    </lineage>
</organism>
<evidence type="ECO:0000256" key="8">
    <source>
        <dbReference type="ARBA" id="ARBA00022723"/>
    </source>
</evidence>
<evidence type="ECO:0000256" key="10">
    <source>
        <dbReference type="ARBA" id="ARBA00022989"/>
    </source>
</evidence>
<keyword evidence="9" id="KW-0735">Signal-anchor</keyword>
<comment type="similarity">
    <text evidence="4">Belongs to the glycosyltransferase 13 family.</text>
</comment>
<evidence type="ECO:0000256" key="12">
    <source>
        <dbReference type="ARBA" id="ARBA00023136"/>
    </source>
</evidence>